<sequence>MFELHIFTWRYASTSYLQFSCLLYIYI</sequence>
<name>A0A2P2QGF5_RHIMU</name>
<reference evidence="1" key="1">
    <citation type="submission" date="2018-02" db="EMBL/GenBank/DDBJ databases">
        <title>Rhizophora mucronata_Transcriptome.</title>
        <authorList>
            <person name="Meera S.P."/>
            <person name="Sreeshan A."/>
            <person name="Augustine A."/>
        </authorList>
    </citation>
    <scope>NUCLEOTIDE SEQUENCE</scope>
    <source>
        <tissue evidence="1">Leaf</tissue>
    </source>
</reference>
<accession>A0A2P2QGF5</accession>
<dbReference type="EMBL" id="GGEC01085618">
    <property type="protein sequence ID" value="MBX66102.1"/>
    <property type="molecule type" value="Transcribed_RNA"/>
</dbReference>
<proteinExistence type="predicted"/>
<protein>
    <submittedName>
        <fullName evidence="1">Uncharacterized protein</fullName>
    </submittedName>
</protein>
<organism evidence="1">
    <name type="scientific">Rhizophora mucronata</name>
    <name type="common">Asiatic mangrove</name>
    <dbReference type="NCBI Taxonomy" id="61149"/>
    <lineage>
        <taxon>Eukaryota</taxon>
        <taxon>Viridiplantae</taxon>
        <taxon>Streptophyta</taxon>
        <taxon>Embryophyta</taxon>
        <taxon>Tracheophyta</taxon>
        <taxon>Spermatophyta</taxon>
        <taxon>Magnoliopsida</taxon>
        <taxon>eudicotyledons</taxon>
        <taxon>Gunneridae</taxon>
        <taxon>Pentapetalae</taxon>
        <taxon>rosids</taxon>
        <taxon>fabids</taxon>
        <taxon>Malpighiales</taxon>
        <taxon>Rhizophoraceae</taxon>
        <taxon>Rhizophora</taxon>
    </lineage>
</organism>
<dbReference type="AlphaFoldDB" id="A0A2P2QGF5"/>
<evidence type="ECO:0000313" key="1">
    <source>
        <dbReference type="EMBL" id="MBX66102.1"/>
    </source>
</evidence>